<name>G3JIU8_CORMM</name>
<dbReference type="KEGG" id="cmt:CCM_06102"/>
<dbReference type="RefSeq" id="XP_006671306.1">
    <property type="nucleotide sequence ID" value="XM_006671243.1"/>
</dbReference>
<evidence type="ECO:0000313" key="1">
    <source>
        <dbReference type="EMBL" id="EGX91942.1"/>
    </source>
</evidence>
<dbReference type="InParanoid" id="G3JIU8"/>
<dbReference type="HOGENOM" id="CLU_2250005_0_0_1"/>
<keyword evidence="2" id="KW-1185">Reference proteome</keyword>
<protein>
    <submittedName>
        <fullName evidence="1">Uncharacterized protein</fullName>
    </submittedName>
</protein>
<reference evidence="1 2" key="1">
    <citation type="journal article" date="2011" name="Genome Biol.">
        <title>Genome sequence of the insect pathogenic fungus Cordyceps militaris, a valued traditional Chinese medicine.</title>
        <authorList>
            <person name="Zheng P."/>
            <person name="Xia Y."/>
            <person name="Xiao G."/>
            <person name="Xiong C."/>
            <person name="Hu X."/>
            <person name="Zhang S."/>
            <person name="Zheng H."/>
            <person name="Huang Y."/>
            <person name="Zhou Y."/>
            <person name="Wang S."/>
            <person name="Zhao G.P."/>
            <person name="Liu X."/>
            <person name="St Leger R.J."/>
            <person name="Wang C."/>
        </authorList>
    </citation>
    <scope>NUCLEOTIDE SEQUENCE [LARGE SCALE GENOMIC DNA]</scope>
    <source>
        <strain evidence="1 2">CM01</strain>
    </source>
</reference>
<dbReference type="AlphaFoldDB" id="G3JIU8"/>
<gene>
    <name evidence="1" type="ORF">CCM_06102</name>
</gene>
<dbReference type="EMBL" id="JH126402">
    <property type="protein sequence ID" value="EGX91942.1"/>
    <property type="molecule type" value="Genomic_DNA"/>
</dbReference>
<evidence type="ECO:0000313" key="2">
    <source>
        <dbReference type="Proteomes" id="UP000001610"/>
    </source>
</evidence>
<accession>G3JIU8</accession>
<dbReference type="VEuPathDB" id="FungiDB:CCM_06102"/>
<organism evidence="1 2">
    <name type="scientific">Cordyceps militaris (strain CM01)</name>
    <name type="common">Caterpillar fungus</name>
    <dbReference type="NCBI Taxonomy" id="983644"/>
    <lineage>
        <taxon>Eukaryota</taxon>
        <taxon>Fungi</taxon>
        <taxon>Dikarya</taxon>
        <taxon>Ascomycota</taxon>
        <taxon>Pezizomycotina</taxon>
        <taxon>Sordariomycetes</taxon>
        <taxon>Hypocreomycetidae</taxon>
        <taxon>Hypocreales</taxon>
        <taxon>Cordycipitaceae</taxon>
        <taxon>Cordyceps</taxon>
    </lineage>
</organism>
<sequence>MASMSRFSGDEARAHCPRKPISEAGRFFASSRLRVANSWWVCSKLGAEGGSLKMACPFESLGKLSSTCSRGYMEEQCRQGIEAAHEVAQAMDTKVKSWSNVIVG</sequence>
<proteinExistence type="predicted"/>
<dbReference type="GeneID" id="18168117"/>
<dbReference type="Proteomes" id="UP000001610">
    <property type="component" value="Unassembled WGS sequence"/>
</dbReference>